<dbReference type="PROSITE" id="PS50016">
    <property type="entry name" value="ZF_PHD_2"/>
    <property type="match status" value="1"/>
</dbReference>
<dbReference type="InterPro" id="IPR000949">
    <property type="entry name" value="ELM2_dom"/>
</dbReference>
<reference evidence="12 13" key="1">
    <citation type="submission" date="2017-10" db="EMBL/GenBank/DDBJ databases">
        <title>Development of genomic resources for the powdery mildew, Erysiphe pulchra.</title>
        <authorList>
            <person name="Wadl P.A."/>
            <person name="Mack B.M."/>
            <person name="Moore G."/>
            <person name="Beltz S.B."/>
        </authorList>
    </citation>
    <scope>NUCLEOTIDE SEQUENCE [LARGE SCALE GENOMIC DNA]</scope>
    <source>
        <strain evidence="12">Cflorida</strain>
    </source>
</reference>
<feature type="compositionally biased region" description="Polar residues" evidence="6">
    <location>
        <begin position="100"/>
        <end position="114"/>
    </location>
</feature>
<evidence type="ECO:0000256" key="2">
    <source>
        <dbReference type="ARBA" id="ARBA00022771"/>
    </source>
</evidence>
<feature type="region of interest" description="Disordered" evidence="6">
    <location>
        <begin position="1505"/>
        <end position="1539"/>
    </location>
</feature>
<dbReference type="InterPro" id="IPR002219">
    <property type="entry name" value="PKC_DAG/PE"/>
</dbReference>
<proteinExistence type="predicted"/>
<dbReference type="Pfam" id="PF13832">
    <property type="entry name" value="zf-HC5HC2H_2"/>
    <property type="match status" value="1"/>
</dbReference>
<dbReference type="PANTHER" id="PTHR47672">
    <property type="entry name" value="E3 UBIQUITIN-PROTEIN LIGASE SNT2"/>
    <property type="match status" value="1"/>
</dbReference>
<dbReference type="InterPro" id="IPR009057">
    <property type="entry name" value="Homeodomain-like_sf"/>
</dbReference>
<sequence>MNEQSFVENSVVTPNVAQSPLKQTSSGSPTTASSVDATSGTIPYGTRSRNKATTSRPNYAEDREIEIEYEAVATGNGRKVTRASEVMNSLDIGKSHASSRRANQVELESSNHGNKSAKGCSLGISTTTNNSSTAQGQSTTNKKRKASSQMNQSSKASSQSMMMQSTTTRSGVTSHIAAGFRETNMMEFENCGGRLMGKNLVADDGTVLQVNDHVYLISEPPGEPYYLGRIMEFLHTNNDNSQPIDALRLNWFYRPKDIGRKSNDTRQVFASMHSEISPLTSLRGKCQIKHKSEVDSLDDLRRTPDCFWYEKLFDRYIHRFYDVIPTSEVINVPVDVKKVLDERWKFILVETGRGKDLTSAVKSCRRCNKYCASYDSVDCAVCQNTYHMVCINPPLLKKPSRGFAWACGPCSKAQEKRLEARNTPNIYDLNNGDDDDDFIDEDTDSQMAVGDLSETDQKSPLVTNDVDIALNPATAEQSRQTSLWLFRYLGIYCRVQDALDYDGWIYPIACSRIGPRHQANVPPWYGRPVEYVKPPETIKKDPKQHKDASTNSETDKYSQDQRPKWVLDQPPGYINRGEDYDDITDSRCTAKLLYKLPDPHKLPSSVLGDRNPQEVTVAERERFIFDYMGKATKLAKPLGLPPLSTNLLDIALETLHSNNYDSEKALDVLSKADRKVFKEPMLSPEEIKKFEDGVAKFGSECFSIKKHVKTVARADIVRFYYIWKKTERGKQIWGSYPIRKEKKEAKKGKSEALTSSKLQDDIADEHDDSAYDNNKVFRKKKVFQCKFCNTRNSRQWRRAPITPAVGVVSENSNTKGTGKDKGHQTIIALCRRCAELWRRYAIQWEDVDELAKRVAQAGGRATKRKIDEEILKELMAANEVTNQLKHTMSKATSSSCGVSKASKSIGPDPPRKKIKASMEKESSEIASESTQATSKKKSFSDKPAPLLSLISEPSQATIMPCAVCSEIDPIVDQHLSCKDCRMTVHRNCYGVVDNRNLNKWTCDMCANDKNPQVSVVSASLRDKMMYSHKQQYKCILCPVECTKRKYIEPSKVSSRKKMEKDRSKDHFEQEYNQEVTEYFQNKQIETNKPINPREPLKRTANNNWVHVTCAVFTPEVKFGNSKALEPSEGIPLIPASRYKGICKVCKSNNRGACVSCHACHIPVHVECAHQAGYTLGFEVLPVKASHCDQTNIVNIDNEVGTMTAAIWCKDHVPTKTKIYRMQDVLNNTGLNTLQLFVQKFKQADLTLTGTVRKATLNSLSTSIASKIDTLPPKDCALSNLNGNFNSAHGNEALETMKVDDMLINSQISKKVCVTCNIDVSPKWWSFQGKISTPSTLIVPAMSTKINGEAISSKNLRTANCRKNPAELAAAALDQNSKKVPKFPIVTCNSTVYQCHQCHWKKMGKKILTTPTKNSVDQIQSPFSSSSLVAVKNARTEIEIIQALRKSNPCPPLPSVQLQNGLPNDQLNPNWQNLSSVVQSVSTSTQPNQGCLSETNVKLEQLSHPLHSQTRQNSVSNSPHKGHFSALSNGHTLSQHSISHSDSSVQVNLYKSYTVSRPIPPSPKHLVNTVSPPLPLESLFVRSSGTINQHSISSHQNSLSLQDEIPARTHDQKTSLDTSEYSNDNRINGGASASPSLRNLLH</sequence>
<feature type="compositionally biased region" description="Polar residues" evidence="6">
    <location>
        <begin position="924"/>
        <end position="933"/>
    </location>
</feature>
<dbReference type="GO" id="GO:0036205">
    <property type="term" value="P:histone catabolic process"/>
    <property type="evidence" value="ECO:0007669"/>
    <property type="project" value="TreeGrafter"/>
</dbReference>
<feature type="compositionally biased region" description="Low complexity" evidence="6">
    <location>
        <begin position="147"/>
        <end position="165"/>
    </location>
</feature>
<evidence type="ECO:0000256" key="6">
    <source>
        <dbReference type="SAM" id="MobiDB-lite"/>
    </source>
</evidence>
<dbReference type="GO" id="GO:0003682">
    <property type="term" value="F:chromatin binding"/>
    <property type="evidence" value="ECO:0007669"/>
    <property type="project" value="InterPro"/>
</dbReference>
<feature type="region of interest" description="Disordered" evidence="6">
    <location>
        <begin position="91"/>
        <end position="168"/>
    </location>
</feature>
<dbReference type="FunFam" id="2.30.30.490:FF:000018">
    <property type="entry name" value="Lid2 complex component snt2"/>
    <property type="match status" value="1"/>
</dbReference>
<keyword evidence="3" id="KW-0862">Zinc</keyword>
<feature type="compositionally biased region" description="Polar residues" evidence="6">
    <location>
        <begin position="1"/>
        <end position="41"/>
    </location>
</feature>
<evidence type="ECO:0000259" key="10">
    <source>
        <dbReference type="PROSITE" id="PS51293"/>
    </source>
</evidence>
<keyword evidence="13" id="KW-1185">Reference proteome</keyword>
<dbReference type="PROSITE" id="PS51805">
    <property type="entry name" value="EPHD"/>
    <property type="match status" value="1"/>
</dbReference>
<accession>A0A2S4PX09</accession>
<feature type="region of interest" description="Disordered" evidence="6">
    <location>
        <begin position="1609"/>
        <end position="1641"/>
    </location>
</feature>
<dbReference type="InterPro" id="IPR013083">
    <property type="entry name" value="Znf_RING/FYVE/PHD"/>
</dbReference>
<protein>
    <recommendedName>
        <fullName evidence="14">BAH-domain-containing protein</fullName>
    </recommendedName>
</protein>
<dbReference type="PROSITE" id="PS51038">
    <property type="entry name" value="BAH"/>
    <property type="match status" value="1"/>
</dbReference>
<evidence type="ECO:0000256" key="1">
    <source>
        <dbReference type="ARBA" id="ARBA00022723"/>
    </source>
</evidence>
<keyword evidence="1" id="KW-0479">Metal-binding</keyword>
<evidence type="ECO:0000313" key="13">
    <source>
        <dbReference type="Proteomes" id="UP000237438"/>
    </source>
</evidence>
<dbReference type="Gene3D" id="2.30.30.490">
    <property type="match status" value="1"/>
</dbReference>
<feature type="region of interest" description="Disordered" evidence="6">
    <location>
        <begin position="1"/>
        <end position="59"/>
    </location>
</feature>
<dbReference type="GO" id="GO:0048189">
    <property type="term" value="C:Lid2 complex"/>
    <property type="evidence" value="ECO:0007669"/>
    <property type="project" value="TreeGrafter"/>
</dbReference>
<gene>
    <name evidence="12" type="ORF">EPUL_001293</name>
</gene>
<dbReference type="OrthoDB" id="336088at2759"/>
<dbReference type="EMBL" id="PEDP01000301">
    <property type="protein sequence ID" value="POS86563.1"/>
    <property type="molecule type" value="Genomic_DNA"/>
</dbReference>
<feature type="compositionally biased region" description="Basic and acidic residues" evidence="6">
    <location>
        <begin position="536"/>
        <end position="562"/>
    </location>
</feature>
<dbReference type="InterPro" id="IPR001965">
    <property type="entry name" value="Znf_PHD"/>
</dbReference>
<dbReference type="SUPFAM" id="SSF46689">
    <property type="entry name" value="Homeodomain-like"/>
    <property type="match status" value="1"/>
</dbReference>
<evidence type="ECO:0000259" key="9">
    <source>
        <dbReference type="PROSITE" id="PS51156"/>
    </source>
</evidence>
<evidence type="ECO:0000256" key="5">
    <source>
        <dbReference type="PROSITE-ProRule" id="PRU00146"/>
    </source>
</evidence>
<feature type="compositionally biased region" description="Polar residues" evidence="6">
    <location>
        <begin position="1614"/>
        <end position="1641"/>
    </location>
</feature>
<keyword evidence="4" id="KW-0539">Nucleus</keyword>
<dbReference type="InterPro" id="IPR011011">
    <property type="entry name" value="Znf_FYVE_PHD"/>
</dbReference>
<feature type="region of interest" description="Disordered" evidence="6">
    <location>
        <begin position="891"/>
        <end position="941"/>
    </location>
</feature>
<keyword evidence="2 5" id="KW-0863">Zinc-finger</keyword>
<dbReference type="STRING" id="225359.A0A2S4PX09"/>
<dbReference type="Pfam" id="PF13831">
    <property type="entry name" value="PHD_2"/>
    <property type="match status" value="1"/>
</dbReference>
<feature type="domain" description="SANT" evidence="10">
    <location>
        <begin position="683"/>
        <end position="728"/>
    </location>
</feature>
<dbReference type="SMART" id="SM00109">
    <property type="entry name" value="C1"/>
    <property type="match status" value="2"/>
</dbReference>
<dbReference type="InterPro" id="IPR001025">
    <property type="entry name" value="BAH_dom"/>
</dbReference>
<dbReference type="InterPro" id="IPR019787">
    <property type="entry name" value="Znf_PHD-finger"/>
</dbReference>
<feature type="compositionally biased region" description="Low complexity" evidence="6">
    <location>
        <begin position="893"/>
        <end position="904"/>
    </location>
</feature>
<dbReference type="SMART" id="SM00249">
    <property type="entry name" value="PHD"/>
    <property type="match status" value="3"/>
</dbReference>
<dbReference type="CDD" id="cd15497">
    <property type="entry name" value="PHD1_Snt2p_like"/>
    <property type="match status" value="1"/>
</dbReference>
<feature type="region of interest" description="Disordered" evidence="6">
    <location>
        <begin position="535"/>
        <end position="562"/>
    </location>
</feature>
<dbReference type="PROSITE" id="PS51156">
    <property type="entry name" value="ELM2"/>
    <property type="match status" value="1"/>
</dbReference>
<dbReference type="Gene3D" id="3.30.40.10">
    <property type="entry name" value="Zinc/RING finger domain, C3HC4 (zinc finger)"/>
    <property type="match status" value="3"/>
</dbReference>
<dbReference type="InterPro" id="IPR017884">
    <property type="entry name" value="SANT_dom"/>
</dbReference>
<dbReference type="Pfam" id="PF01426">
    <property type="entry name" value="BAH"/>
    <property type="match status" value="1"/>
</dbReference>
<dbReference type="PANTHER" id="PTHR47672:SF1">
    <property type="entry name" value="E3 UBIQUITIN-PROTEIN LIGASE SNT2"/>
    <property type="match status" value="1"/>
</dbReference>
<feature type="domain" description="BAH" evidence="8">
    <location>
        <begin position="206"/>
        <end position="324"/>
    </location>
</feature>
<evidence type="ECO:0000256" key="3">
    <source>
        <dbReference type="ARBA" id="ARBA00022833"/>
    </source>
</evidence>
<feature type="compositionally biased region" description="Polar residues" evidence="6">
    <location>
        <begin position="123"/>
        <end position="140"/>
    </location>
</feature>
<dbReference type="SUPFAM" id="SSF57903">
    <property type="entry name" value="FYVE/PHD zinc finger"/>
    <property type="match status" value="2"/>
</dbReference>
<evidence type="ECO:0000256" key="4">
    <source>
        <dbReference type="ARBA" id="ARBA00023242"/>
    </source>
</evidence>
<feature type="compositionally biased region" description="Polar residues" evidence="6">
    <location>
        <begin position="1505"/>
        <end position="1518"/>
    </location>
</feature>
<dbReference type="GO" id="GO:0004842">
    <property type="term" value="F:ubiquitin-protein transferase activity"/>
    <property type="evidence" value="ECO:0007669"/>
    <property type="project" value="TreeGrafter"/>
</dbReference>
<evidence type="ECO:0000259" key="11">
    <source>
        <dbReference type="PROSITE" id="PS51805"/>
    </source>
</evidence>
<feature type="domain" description="PHD-type" evidence="7">
    <location>
        <begin position="958"/>
        <end position="1008"/>
    </location>
</feature>
<organism evidence="12 13">
    <name type="scientific">Erysiphe pulchra</name>
    <dbReference type="NCBI Taxonomy" id="225359"/>
    <lineage>
        <taxon>Eukaryota</taxon>
        <taxon>Fungi</taxon>
        <taxon>Dikarya</taxon>
        <taxon>Ascomycota</taxon>
        <taxon>Pezizomycotina</taxon>
        <taxon>Leotiomycetes</taxon>
        <taxon>Erysiphales</taxon>
        <taxon>Erysiphaceae</taxon>
        <taxon>Erysiphe</taxon>
    </lineage>
</organism>
<evidence type="ECO:0000259" key="8">
    <source>
        <dbReference type="PROSITE" id="PS51038"/>
    </source>
</evidence>
<dbReference type="GO" id="GO:0008270">
    <property type="term" value="F:zinc ion binding"/>
    <property type="evidence" value="ECO:0007669"/>
    <property type="project" value="UniProtKB-KW"/>
</dbReference>
<dbReference type="SMART" id="SM00439">
    <property type="entry name" value="BAH"/>
    <property type="match status" value="1"/>
</dbReference>
<dbReference type="PROSITE" id="PS51293">
    <property type="entry name" value="SANT"/>
    <property type="match status" value="1"/>
</dbReference>
<evidence type="ECO:0000313" key="12">
    <source>
        <dbReference type="EMBL" id="POS86563.1"/>
    </source>
</evidence>
<name>A0A2S4PX09_9PEZI</name>
<dbReference type="InterPro" id="IPR029617">
    <property type="entry name" value="Snt2"/>
</dbReference>
<feature type="domain" description="PHD-type" evidence="11">
    <location>
        <begin position="1074"/>
        <end position="1212"/>
    </location>
</feature>
<evidence type="ECO:0008006" key="14">
    <source>
        <dbReference type="Google" id="ProtNLM"/>
    </source>
</evidence>
<dbReference type="InterPro" id="IPR043151">
    <property type="entry name" value="BAH_sf"/>
</dbReference>
<dbReference type="InterPro" id="IPR034732">
    <property type="entry name" value="EPHD"/>
</dbReference>
<dbReference type="Proteomes" id="UP000237438">
    <property type="component" value="Unassembled WGS sequence"/>
</dbReference>
<feature type="domain" description="ELM2" evidence="9">
    <location>
        <begin position="509"/>
        <end position="673"/>
    </location>
</feature>
<evidence type="ECO:0000259" key="7">
    <source>
        <dbReference type="PROSITE" id="PS50016"/>
    </source>
</evidence>
<comment type="caution">
    <text evidence="12">The sequence shown here is derived from an EMBL/GenBank/DDBJ whole genome shotgun (WGS) entry which is preliminary data.</text>
</comment>
<dbReference type="Gene3D" id="1.10.10.60">
    <property type="entry name" value="Homeodomain-like"/>
    <property type="match status" value="1"/>
</dbReference>